<protein>
    <recommendedName>
        <fullName evidence="4">Thaumatin-like protein</fullName>
    </recommendedName>
</protein>
<dbReference type="OrthoDB" id="3342934at2759"/>
<evidence type="ECO:0000313" key="2">
    <source>
        <dbReference type="EMBL" id="EMD35956.1"/>
    </source>
</evidence>
<dbReference type="Proteomes" id="UP000016930">
    <property type="component" value="Unassembled WGS sequence"/>
</dbReference>
<dbReference type="AlphaFoldDB" id="M2RB12"/>
<keyword evidence="1" id="KW-0472">Membrane</keyword>
<proteinExistence type="predicted"/>
<keyword evidence="1" id="KW-0812">Transmembrane</keyword>
<dbReference type="EMBL" id="KB445799">
    <property type="protein sequence ID" value="EMD35956.1"/>
    <property type="molecule type" value="Genomic_DNA"/>
</dbReference>
<keyword evidence="3" id="KW-1185">Reference proteome</keyword>
<evidence type="ECO:0000256" key="1">
    <source>
        <dbReference type="SAM" id="Phobius"/>
    </source>
</evidence>
<reference evidence="2 3" key="1">
    <citation type="journal article" date="2012" name="Proc. Natl. Acad. Sci. U.S.A.">
        <title>Comparative genomics of Ceriporiopsis subvermispora and Phanerochaete chrysosporium provide insight into selective ligninolysis.</title>
        <authorList>
            <person name="Fernandez-Fueyo E."/>
            <person name="Ruiz-Duenas F.J."/>
            <person name="Ferreira P."/>
            <person name="Floudas D."/>
            <person name="Hibbett D.S."/>
            <person name="Canessa P."/>
            <person name="Larrondo L.F."/>
            <person name="James T.Y."/>
            <person name="Seelenfreund D."/>
            <person name="Lobos S."/>
            <person name="Polanco R."/>
            <person name="Tello M."/>
            <person name="Honda Y."/>
            <person name="Watanabe T."/>
            <person name="Watanabe T."/>
            <person name="Ryu J.S."/>
            <person name="Kubicek C.P."/>
            <person name="Schmoll M."/>
            <person name="Gaskell J."/>
            <person name="Hammel K.E."/>
            <person name="St John F.J."/>
            <person name="Vanden Wymelenberg A."/>
            <person name="Sabat G."/>
            <person name="Splinter BonDurant S."/>
            <person name="Syed K."/>
            <person name="Yadav J.S."/>
            <person name="Doddapaneni H."/>
            <person name="Subramanian V."/>
            <person name="Lavin J.L."/>
            <person name="Oguiza J.A."/>
            <person name="Perez G."/>
            <person name="Pisabarro A.G."/>
            <person name="Ramirez L."/>
            <person name="Santoyo F."/>
            <person name="Master E."/>
            <person name="Coutinho P.M."/>
            <person name="Henrissat B."/>
            <person name="Lombard V."/>
            <person name="Magnuson J.K."/>
            <person name="Kuees U."/>
            <person name="Hori C."/>
            <person name="Igarashi K."/>
            <person name="Samejima M."/>
            <person name="Held B.W."/>
            <person name="Barry K.W."/>
            <person name="LaButti K.M."/>
            <person name="Lapidus A."/>
            <person name="Lindquist E.A."/>
            <person name="Lucas S.M."/>
            <person name="Riley R."/>
            <person name="Salamov A.A."/>
            <person name="Hoffmeister D."/>
            <person name="Schwenk D."/>
            <person name="Hadar Y."/>
            <person name="Yarden O."/>
            <person name="de Vries R.P."/>
            <person name="Wiebenga A."/>
            <person name="Stenlid J."/>
            <person name="Eastwood D."/>
            <person name="Grigoriev I.V."/>
            <person name="Berka R.M."/>
            <person name="Blanchette R.A."/>
            <person name="Kersten P."/>
            <person name="Martinez A.T."/>
            <person name="Vicuna R."/>
            <person name="Cullen D."/>
        </authorList>
    </citation>
    <scope>NUCLEOTIDE SEQUENCE [LARGE SCALE GENOMIC DNA]</scope>
    <source>
        <strain evidence="2 3">B</strain>
    </source>
</reference>
<sequence length="194" mass="20197">MGMKLEPTRATLGPSQAYIKHYSTSTSNPAIFTMIAISTVLVALVGYALAESHQVSMINNCGSGTPVFLDEANANFQGSGTVQGQLLGGIAWLNGFSGADCLSSGVNCGAVEFTLRNDAPNQNAADFTLEAQSENGNHQFTYPMFFEYLGGGACNGLSDSCPSAGDCPNAFTDPTNGKPLQCLGENAGIKITFC</sequence>
<evidence type="ECO:0008006" key="4">
    <source>
        <dbReference type="Google" id="ProtNLM"/>
    </source>
</evidence>
<accession>M2RB12</accession>
<keyword evidence="1" id="KW-1133">Transmembrane helix</keyword>
<name>M2RB12_CERS8</name>
<evidence type="ECO:0000313" key="3">
    <source>
        <dbReference type="Proteomes" id="UP000016930"/>
    </source>
</evidence>
<feature type="transmembrane region" description="Helical" evidence="1">
    <location>
        <begin position="30"/>
        <end position="50"/>
    </location>
</feature>
<dbReference type="HOGENOM" id="CLU_121033_0_0_1"/>
<gene>
    <name evidence="2" type="ORF">CERSUDRAFT_96181</name>
</gene>
<organism evidence="2 3">
    <name type="scientific">Ceriporiopsis subvermispora (strain B)</name>
    <name type="common">White-rot fungus</name>
    <name type="synonym">Gelatoporia subvermispora</name>
    <dbReference type="NCBI Taxonomy" id="914234"/>
    <lineage>
        <taxon>Eukaryota</taxon>
        <taxon>Fungi</taxon>
        <taxon>Dikarya</taxon>
        <taxon>Basidiomycota</taxon>
        <taxon>Agaricomycotina</taxon>
        <taxon>Agaricomycetes</taxon>
        <taxon>Polyporales</taxon>
        <taxon>Gelatoporiaceae</taxon>
        <taxon>Gelatoporia</taxon>
    </lineage>
</organism>